<dbReference type="AlphaFoldDB" id="A0A096H3A6"/>
<dbReference type="InterPro" id="IPR013360">
    <property type="entry name" value="Pilus_4_PilW"/>
</dbReference>
<dbReference type="PROSITE" id="PS50005">
    <property type="entry name" value="TPR"/>
    <property type="match status" value="2"/>
</dbReference>
<dbReference type="NCBIfam" id="TIGR02521">
    <property type="entry name" value="type_IV_pilW"/>
    <property type="match status" value="1"/>
</dbReference>
<dbReference type="PROSITE" id="PS51257">
    <property type="entry name" value="PROKAR_LIPOPROTEIN"/>
    <property type="match status" value="1"/>
</dbReference>
<feature type="repeat" description="TPR" evidence="1">
    <location>
        <begin position="98"/>
        <end position="131"/>
    </location>
</feature>
<evidence type="ECO:0000256" key="2">
    <source>
        <dbReference type="SAM" id="SignalP"/>
    </source>
</evidence>
<organism evidence="3 4">
    <name type="scientific">Comamonas testosteroni</name>
    <name type="common">Pseudomonas testosteroni</name>
    <dbReference type="NCBI Taxonomy" id="285"/>
    <lineage>
        <taxon>Bacteria</taxon>
        <taxon>Pseudomonadati</taxon>
        <taxon>Pseudomonadota</taxon>
        <taxon>Betaproteobacteria</taxon>
        <taxon>Burkholderiales</taxon>
        <taxon>Comamonadaceae</taxon>
        <taxon>Comamonas</taxon>
    </lineage>
</organism>
<evidence type="ECO:0000313" key="4">
    <source>
        <dbReference type="Proteomes" id="UP000029553"/>
    </source>
</evidence>
<dbReference type="SUPFAM" id="SSF48452">
    <property type="entry name" value="TPR-like"/>
    <property type="match status" value="1"/>
</dbReference>
<dbReference type="InterPro" id="IPR011990">
    <property type="entry name" value="TPR-like_helical_dom_sf"/>
</dbReference>
<dbReference type="Proteomes" id="UP000029553">
    <property type="component" value="Unassembled WGS sequence"/>
</dbReference>
<dbReference type="Gene3D" id="1.25.40.10">
    <property type="entry name" value="Tetratricopeptide repeat domain"/>
    <property type="match status" value="1"/>
</dbReference>
<evidence type="ECO:0000313" key="3">
    <source>
        <dbReference type="EMBL" id="KGH23257.1"/>
    </source>
</evidence>
<feature type="repeat" description="TPR" evidence="1">
    <location>
        <begin position="64"/>
        <end position="97"/>
    </location>
</feature>
<name>A0A096H3A6_COMTE</name>
<keyword evidence="1" id="KW-0802">TPR repeat</keyword>
<reference evidence="3 4" key="1">
    <citation type="submission" date="2013-09" db="EMBL/GenBank/DDBJ databases">
        <title>High correlation between genotypes and phenotypes of environmental bacteria Comamonas testosteroni strains.</title>
        <authorList>
            <person name="Liu L."/>
            <person name="Zhu W."/>
            <person name="Xia X."/>
            <person name="Xu B."/>
            <person name="Luo M."/>
            <person name="Wang G."/>
        </authorList>
    </citation>
    <scope>NUCLEOTIDE SEQUENCE [LARGE SCALE GENOMIC DNA]</scope>
    <source>
        <strain evidence="3 4">JL40</strain>
    </source>
</reference>
<comment type="caution">
    <text evidence="3">The sequence shown here is derived from an EMBL/GenBank/DDBJ whole genome shotgun (WGS) entry which is preliminary data.</text>
</comment>
<sequence length="283" mass="31840">MRAVVQRPVWQHWGLLARWGVPVAVAALVGCTSTTTTTTSSTSVPQSSVVGTGATQVADANRRAQIRLELAANYFQAGRLDVAMDEVGQALAAKPDYADAYGLLGLILMQNQDWTQAEIAMRKAVDLNPRDGNQIHNYGWMQCQQKHFDAAQQWFDRALQAPGYREQPRTLLAKGMCYQQAGQLEQAYQNMFRAYEMDVGNPAAGYNLANVLWLKGDLKKSQFYIRRLNNNSNQASAESLWLGIKIDRALHDDIGVRQQADQLRERFPQSRQWLAYERGAFNE</sequence>
<protein>
    <submittedName>
        <fullName evidence="3">Pilus assembly protein PilW</fullName>
    </submittedName>
</protein>
<dbReference type="PANTHER" id="PTHR12558">
    <property type="entry name" value="CELL DIVISION CYCLE 16,23,27"/>
    <property type="match status" value="1"/>
</dbReference>
<feature type="chain" id="PRO_5001919847" evidence="2">
    <location>
        <begin position="27"/>
        <end position="283"/>
    </location>
</feature>
<keyword evidence="2" id="KW-0732">Signal</keyword>
<evidence type="ECO:0000256" key="1">
    <source>
        <dbReference type="PROSITE-ProRule" id="PRU00339"/>
    </source>
</evidence>
<dbReference type="EMBL" id="AWOR01000110">
    <property type="protein sequence ID" value="KGH23257.1"/>
    <property type="molecule type" value="Genomic_DNA"/>
</dbReference>
<dbReference type="InterPro" id="IPR019734">
    <property type="entry name" value="TPR_rpt"/>
</dbReference>
<feature type="signal peptide" evidence="2">
    <location>
        <begin position="1"/>
        <end position="26"/>
    </location>
</feature>
<dbReference type="SMART" id="SM00028">
    <property type="entry name" value="TPR"/>
    <property type="match status" value="3"/>
</dbReference>
<dbReference type="RefSeq" id="WP_269799986.1">
    <property type="nucleotide sequence ID" value="NZ_AWOR01000110.1"/>
</dbReference>
<accession>A0A096H3A6</accession>
<dbReference type="Pfam" id="PF13432">
    <property type="entry name" value="TPR_16"/>
    <property type="match status" value="1"/>
</dbReference>
<gene>
    <name evidence="3" type="ORF">P353_27825</name>
</gene>
<dbReference type="PANTHER" id="PTHR12558:SF13">
    <property type="entry name" value="CELL DIVISION CYCLE PROTEIN 27 HOMOLOG"/>
    <property type="match status" value="1"/>
</dbReference>
<proteinExistence type="predicted"/>